<feature type="transmembrane region" description="Helical" evidence="2">
    <location>
        <begin position="416"/>
        <end position="442"/>
    </location>
</feature>
<gene>
    <name evidence="3" type="primary">wlbJK</name>
    <name evidence="3" type="synonym">bplJ</name>
    <name evidence="3" type="synonym">bplK</name>
    <name evidence="3" type="ordered locus">BAV0091</name>
</gene>
<sequence length="452" mass="49154">MTQPASRSAAHTAALIAFALALAGSSIYIIPPLRPFHVGLCFLAFALWRGPDLRTTLRQTFALKCTGGVVLLMALQALWAVNLNRYFSYSVILAIGLAYMMLGETLARSRSRFLAVLPPLIGFWFILALFPIFDVWTGSQRFRATYILTGGPWDNINDMATVLTLVTLIFTLVKRQVSLPLLAITCFYCVALNRRADLLGLIVFVGGYLLISRDQHRLKLLLRLGSTVIVSTAFALMLHTGPFQGFSLPAISETPTQVSPPPATNPLATSSAQADSATPAPQAAPPAQPAPAVGLAAEAAPLPAPSLAPSASVRPPNESQTMPLQITLQNGDGSSATRLQLLAEMYVQARHMPWWQWIAGKGVGQLNLTWPDTGAAWASPHMFWLEMLFYFGIGWLLLLGYLFLRLDNLGRICLVSAGIAGCAPSSIIYLQPFWLFLGVLMAQLPRRQPLLT</sequence>
<name>Q2L1S8_BORA1</name>
<feature type="region of interest" description="Disordered" evidence="1">
    <location>
        <begin position="254"/>
        <end position="292"/>
    </location>
</feature>
<feature type="transmembrane region" description="Helical" evidence="2">
    <location>
        <begin position="114"/>
        <end position="136"/>
    </location>
</feature>
<evidence type="ECO:0000256" key="1">
    <source>
        <dbReference type="SAM" id="MobiDB-lite"/>
    </source>
</evidence>
<keyword evidence="2" id="KW-1133">Transmembrane helix</keyword>
<reference evidence="3 4" key="1">
    <citation type="journal article" date="2006" name="J. Bacteriol.">
        <title>Comparison of the genome sequence of the poultry pathogen Bordetella avium with those of B. bronchiseptica, B. pertussis, and B. parapertussis reveals extensive diversity in surface structures associated with host interaction.</title>
        <authorList>
            <person name="Sebaihia M."/>
            <person name="Preston A."/>
            <person name="Maskell D.J."/>
            <person name="Kuzmiak H."/>
            <person name="Connell T.D."/>
            <person name="King N.D."/>
            <person name="Orndorff P.E."/>
            <person name="Miyamoto D.M."/>
            <person name="Thomson N.R."/>
            <person name="Harris D."/>
            <person name="Goble A."/>
            <person name="Lord A."/>
            <person name="Murphy L."/>
            <person name="Quail M.A."/>
            <person name="Rutter S."/>
            <person name="Squares R."/>
            <person name="Squares S."/>
            <person name="Woodward J."/>
            <person name="Parkhill J."/>
            <person name="Temple L.M."/>
        </authorList>
    </citation>
    <scope>NUCLEOTIDE SEQUENCE [LARGE SCALE GENOMIC DNA]</scope>
    <source>
        <strain evidence="3 4">197N</strain>
    </source>
</reference>
<feature type="transmembrane region" description="Helical" evidence="2">
    <location>
        <begin position="387"/>
        <end position="404"/>
    </location>
</feature>
<protein>
    <submittedName>
        <fullName evidence="3">Membrane protein</fullName>
    </submittedName>
</protein>
<feature type="transmembrane region" description="Helical" evidence="2">
    <location>
        <begin position="61"/>
        <end position="80"/>
    </location>
</feature>
<dbReference type="EMBL" id="AM167904">
    <property type="protein sequence ID" value="CAJ47697.1"/>
    <property type="molecule type" value="Genomic_DNA"/>
</dbReference>
<dbReference type="Proteomes" id="UP000001977">
    <property type="component" value="Chromosome"/>
</dbReference>
<feature type="transmembrane region" description="Helical" evidence="2">
    <location>
        <begin position="220"/>
        <end position="239"/>
    </location>
</feature>
<dbReference type="CDD" id="cd21469">
    <property type="entry name" value="LPS_wlbK_C-like"/>
    <property type="match status" value="1"/>
</dbReference>
<dbReference type="HOGENOM" id="CLU_605031_0_0_4"/>
<dbReference type="KEGG" id="bav:BAV0091"/>
<dbReference type="CDD" id="cd21468">
    <property type="entry name" value="LPS_wlbK_N-like"/>
    <property type="match status" value="1"/>
</dbReference>
<keyword evidence="2" id="KW-0812">Transmembrane</keyword>
<organism evidence="3 4">
    <name type="scientific">Bordetella avium (strain 197N)</name>
    <dbReference type="NCBI Taxonomy" id="360910"/>
    <lineage>
        <taxon>Bacteria</taxon>
        <taxon>Pseudomonadati</taxon>
        <taxon>Pseudomonadota</taxon>
        <taxon>Betaproteobacteria</taxon>
        <taxon>Burkholderiales</taxon>
        <taxon>Alcaligenaceae</taxon>
        <taxon>Bordetella</taxon>
    </lineage>
</organism>
<evidence type="ECO:0000256" key="2">
    <source>
        <dbReference type="SAM" id="Phobius"/>
    </source>
</evidence>
<keyword evidence="4" id="KW-1185">Reference proteome</keyword>
<proteinExistence type="predicted"/>
<evidence type="ECO:0000313" key="4">
    <source>
        <dbReference type="Proteomes" id="UP000001977"/>
    </source>
</evidence>
<feature type="compositionally biased region" description="Low complexity" evidence="1">
    <location>
        <begin position="268"/>
        <end position="281"/>
    </location>
</feature>
<evidence type="ECO:0000313" key="3">
    <source>
        <dbReference type="EMBL" id="CAJ47697.1"/>
    </source>
</evidence>
<dbReference type="STRING" id="360910.BAV0091"/>
<accession>Q2L1S8</accession>
<dbReference type="AlphaFoldDB" id="Q2L1S8"/>
<feature type="transmembrane region" description="Helical" evidence="2">
    <location>
        <begin position="86"/>
        <end position="102"/>
    </location>
</feature>
<keyword evidence="2" id="KW-0472">Membrane</keyword>